<evidence type="ECO:0000313" key="3">
    <source>
        <dbReference type="Proteomes" id="UP000050509"/>
    </source>
</evidence>
<reference evidence="2 3" key="1">
    <citation type="submission" date="2015-09" db="EMBL/GenBank/DDBJ databases">
        <title>Draft genome sequence of Kouleothrix aurantiaca JCM 19913.</title>
        <authorList>
            <person name="Hemp J."/>
        </authorList>
    </citation>
    <scope>NUCLEOTIDE SEQUENCE [LARGE SCALE GENOMIC DNA]</scope>
    <source>
        <strain evidence="2 3">COM-B</strain>
    </source>
</reference>
<feature type="transmembrane region" description="Helical" evidence="1">
    <location>
        <begin position="60"/>
        <end position="82"/>
    </location>
</feature>
<comment type="caution">
    <text evidence="2">The sequence shown here is derived from an EMBL/GenBank/DDBJ whole genome shotgun (WGS) entry which is preliminary data.</text>
</comment>
<feature type="transmembrane region" description="Helical" evidence="1">
    <location>
        <begin position="108"/>
        <end position="127"/>
    </location>
</feature>
<proteinExistence type="predicted"/>
<feature type="transmembrane region" description="Helical" evidence="1">
    <location>
        <begin position="29"/>
        <end position="48"/>
    </location>
</feature>
<dbReference type="AlphaFoldDB" id="A0A0P9EYW2"/>
<evidence type="ECO:0000313" key="2">
    <source>
        <dbReference type="EMBL" id="KPV49376.1"/>
    </source>
</evidence>
<evidence type="ECO:0000256" key="1">
    <source>
        <dbReference type="SAM" id="Phobius"/>
    </source>
</evidence>
<sequence length="183" mass="19272">MLRKYAPVLVLFVLSPLVAEVLLGATTLSHIGGLLPVSLLYGGGALLIRELARRRGTGWGRILLLGAAYGIAEEGLVIQSLFNPNLFNAAIVGGRALGVNWVWTQWTLGYHAVWSMLIPILLAELLFPARAREPWLGRLGLLAAGGLYLLGALVIGAAFRFVVAPGFNAALPQLLGAALAAAA</sequence>
<organism evidence="2 3">
    <name type="scientific">Kouleothrix aurantiaca</name>
    <dbReference type="NCBI Taxonomy" id="186479"/>
    <lineage>
        <taxon>Bacteria</taxon>
        <taxon>Bacillati</taxon>
        <taxon>Chloroflexota</taxon>
        <taxon>Chloroflexia</taxon>
        <taxon>Chloroflexales</taxon>
        <taxon>Roseiflexineae</taxon>
        <taxon>Roseiflexaceae</taxon>
        <taxon>Kouleothrix</taxon>
    </lineage>
</organism>
<dbReference type="EMBL" id="LJCR01002014">
    <property type="protein sequence ID" value="KPV49376.1"/>
    <property type="molecule type" value="Genomic_DNA"/>
</dbReference>
<feature type="transmembrane region" description="Helical" evidence="1">
    <location>
        <begin position="139"/>
        <end position="163"/>
    </location>
</feature>
<name>A0A0P9EYW2_9CHLR</name>
<keyword evidence="1" id="KW-0472">Membrane</keyword>
<feature type="non-terminal residue" evidence="2">
    <location>
        <position position="183"/>
    </location>
</feature>
<keyword evidence="3" id="KW-1185">Reference proteome</keyword>
<gene>
    <name evidence="2" type="ORF">SE17_33005</name>
</gene>
<accession>A0A0P9EYW2</accession>
<dbReference type="Proteomes" id="UP000050509">
    <property type="component" value="Unassembled WGS sequence"/>
</dbReference>
<keyword evidence="1" id="KW-1133">Transmembrane helix</keyword>
<protein>
    <submittedName>
        <fullName evidence="2">Uncharacterized protein</fullName>
    </submittedName>
</protein>
<keyword evidence="1" id="KW-0812">Transmembrane</keyword>